<evidence type="ECO:0000313" key="5">
    <source>
        <dbReference type="RefSeq" id="XP_065647379.1"/>
    </source>
</evidence>
<dbReference type="Proteomes" id="UP001652625">
    <property type="component" value="Chromosome 02"/>
</dbReference>
<protein>
    <submittedName>
        <fullName evidence="5">Forkhead-associated domain-containing protein 1 isoform X2</fullName>
    </submittedName>
</protein>
<name>A0ABM4BEJ1_HYDVU</name>
<evidence type="ECO:0000256" key="2">
    <source>
        <dbReference type="SAM" id="MobiDB-lite"/>
    </source>
</evidence>
<evidence type="ECO:0000313" key="4">
    <source>
        <dbReference type="Proteomes" id="UP001652625"/>
    </source>
</evidence>
<feature type="region of interest" description="Disordered" evidence="2">
    <location>
        <begin position="775"/>
        <end position="800"/>
    </location>
</feature>
<feature type="region of interest" description="Disordered" evidence="2">
    <location>
        <begin position="108"/>
        <end position="141"/>
    </location>
</feature>
<dbReference type="InterPro" id="IPR000253">
    <property type="entry name" value="FHA_dom"/>
</dbReference>
<dbReference type="PANTHER" id="PTHR18853:SF10">
    <property type="entry name" value="FHA DOMAIN-CONTAINING PROTEIN"/>
    <property type="match status" value="1"/>
</dbReference>
<feature type="coiled-coil region" evidence="1">
    <location>
        <begin position="392"/>
        <end position="451"/>
    </location>
</feature>
<dbReference type="Gene3D" id="2.60.200.20">
    <property type="match status" value="1"/>
</dbReference>
<feature type="coiled-coil region" evidence="1">
    <location>
        <begin position="480"/>
        <end position="569"/>
    </location>
</feature>
<dbReference type="GeneID" id="100210846"/>
<reference evidence="5" key="2">
    <citation type="submission" date="2025-08" db="UniProtKB">
        <authorList>
            <consortium name="RefSeq"/>
        </authorList>
    </citation>
    <scope>IDENTIFICATION</scope>
</reference>
<evidence type="ECO:0000259" key="3">
    <source>
        <dbReference type="Pfam" id="PF00498"/>
    </source>
</evidence>
<keyword evidence="1" id="KW-0175">Coiled coil</keyword>
<feature type="domain" description="FHA" evidence="3">
    <location>
        <begin position="23"/>
        <end position="87"/>
    </location>
</feature>
<dbReference type="InterPro" id="IPR052642">
    <property type="entry name" value="CC-FHA_domain"/>
</dbReference>
<evidence type="ECO:0000256" key="1">
    <source>
        <dbReference type="SAM" id="Coils"/>
    </source>
</evidence>
<organism evidence="4 5">
    <name type="scientific">Hydra vulgaris</name>
    <name type="common">Hydra</name>
    <name type="synonym">Hydra attenuata</name>
    <dbReference type="NCBI Taxonomy" id="6087"/>
    <lineage>
        <taxon>Eukaryota</taxon>
        <taxon>Metazoa</taxon>
        <taxon>Cnidaria</taxon>
        <taxon>Hydrozoa</taxon>
        <taxon>Hydroidolina</taxon>
        <taxon>Anthoathecata</taxon>
        <taxon>Aplanulata</taxon>
        <taxon>Hydridae</taxon>
        <taxon>Hydra</taxon>
    </lineage>
</organism>
<dbReference type="PANTHER" id="PTHR18853">
    <property type="entry name" value="FORKHEAD-ASSOCIATED DOMAIN-CONTAINING PROTEIN 1-RELATED"/>
    <property type="match status" value="1"/>
</dbReference>
<dbReference type="InterPro" id="IPR008984">
    <property type="entry name" value="SMAD_FHA_dom_sf"/>
</dbReference>
<reference evidence="4" key="1">
    <citation type="submission" date="2025-05" db="UniProtKB">
        <authorList>
            <consortium name="RefSeq"/>
        </authorList>
    </citation>
    <scope>NUCLEOTIDE SEQUENCE [LARGE SCALE GENOMIC DNA]</scope>
</reference>
<proteinExistence type="predicted"/>
<accession>A0ABM4BEJ1</accession>
<dbReference type="Pfam" id="PF00498">
    <property type="entry name" value="FHA"/>
    <property type="match status" value="1"/>
</dbReference>
<dbReference type="SUPFAM" id="SSF49879">
    <property type="entry name" value="SMAD/FHA domain"/>
    <property type="match status" value="1"/>
</dbReference>
<feature type="coiled-coil region" evidence="1">
    <location>
        <begin position="306"/>
        <end position="363"/>
    </location>
</feature>
<sequence length="1144" mass="133543">MKGTLRSLETGKYFTLNPFRTKLGKENCDLNIKSFAIESEHAVIQYDCHLQCYFIEDLNTSYGTYVNDCRVQNAAVRLAHGDIIRLGQGGPRFEVRYSATTWDCPLSQSLNQSSRSAHTPKPPSNSRPLTAHPGQNNSKYLSHSTHVFSQDDLNNDIMAISKMHEQLDLLNNDLHNQMAYKIDNMQNENMVDALRNEVTAIRRDKLGLKYKGVRYLHNDHVLSLLQSRIAQQSYRNRLLDKNIRKSKPTPDDKFDLQFEERKKSGSHEDEVGETEVGLTSTVNEKHQLNTEISLLKKDNALKDLMLQKLEWKADSYLNELKNKEHEISLLKKSVHSEKSNLAFEEMKNRISFQEDRIVELENDLNLSIHKKDQLVDDVSLLKKDIAAKDLMLQKEKQRVQLYLNDLKNKELEIADLSLKEPVYGERSSFLYDELKNKISYLEDRTLELENDLHSSFQEKRQLSDDVSLLKKDVASKDLVIQNIERKAEKYLKELKNKEQEIASLSLKINHQGKLKEMENEVKRKEEEVATLKHKVSLLNRALKDKDSTLKNCQQSLSEANDNIQHLEKIKMKDDVIQKVNKLAVADGKKYYSISDVDSICNFISDIQHDRDHFKTQLKQISQEKVNLEKCYASFEQVEVLKESLSRIERRLGENGRFCKNLLKEHDWLKGIDVHDQLKWIKDLFVSLLASEYAWERDIEHSLEIIGEEKLSVDPSVYITNLKHKINDQRNKIIELEKRLNDTSDLYVNIKKKLSEKHKKDTEKALKDLKESEEKKFENERRRLKQQEAEHVTEALKTQRDSYEKRNEDMALVAKKINRLKEKHRFAQEEFAILQNELNQSKSNEESLKQSLKDSEASLSNLKEILKKKYYNKYENELVKLNSEIKEYVMRIQQLEDKIDALSKEKNDLELTVMKHSKKEKKHKQDSRNSVIYQQEILDLTNQNNELRQRLLKSEKECQEHKELAKTLNNDLNGVSARILHIKGELSEEQKHTIEDLQNEIQSQNKQLDEHRKQLLELSTVVKLQKKKLIEQDTQIVKQSKILALQAEHMREINKPPASLVTEGISTQKINIAERCLSENHDQVIQQQKRAIADLRKAIKSYEHLQPKSESESLISKIRSLDSKKTQPSQLVTARIKAHFDTEIY</sequence>
<dbReference type="RefSeq" id="XP_065647379.1">
    <property type="nucleotide sequence ID" value="XM_065791307.1"/>
</dbReference>
<feature type="compositionally biased region" description="Polar residues" evidence="2">
    <location>
        <begin position="126"/>
        <end position="141"/>
    </location>
</feature>
<feature type="compositionally biased region" description="Polar residues" evidence="2">
    <location>
        <begin position="108"/>
        <end position="117"/>
    </location>
</feature>
<keyword evidence="4" id="KW-1185">Reference proteome</keyword>
<gene>
    <name evidence="5" type="primary">LOC100210846</name>
</gene>